<evidence type="ECO:0000313" key="3">
    <source>
        <dbReference type="EMBL" id="MCC2137112.1"/>
    </source>
</evidence>
<dbReference type="PROSITE" id="PS51257">
    <property type="entry name" value="PROKAR_LIPOPROTEIN"/>
    <property type="match status" value="1"/>
</dbReference>
<dbReference type="Pfam" id="PF01841">
    <property type="entry name" value="Transglut_core"/>
    <property type="match status" value="1"/>
</dbReference>
<dbReference type="PANTHER" id="PTHR33490:SF6">
    <property type="entry name" value="SLL1049 PROTEIN"/>
    <property type="match status" value="1"/>
</dbReference>
<dbReference type="InterPro" id="IPR038765">
    <property type="entry name" value="Papain-like_cys_pep_sf"/>
</dbReference>
<keyword evidence="1" id="KW-0732">Signal</keyword>
<protein>
    <submittedName>
        <fullName evidence="3">Transglutaminase-like domain-containing protein</fullName>
    </submittedName>
</protein>
<sequence>MKEKIQLLAAALALILLLCGCAARGTASNDAKPAAGDVTDSNAAPYEVPAFRDSVFNEDEATAFGSGEIDLSQLEGGIIGVKAQSDTRLKMQIVCGEDKYNYDLPNDGTATFFPLNMGNGTYTFRLMEQVGDSKYACIGSEDRDVTLKDEFQPYLRPNQMVNYNKSSDCIKKVKELAANCTTDADIAAAVYDYMVKNIQYDTEKAATVQNGYLPSPDETLKTGKGICFDYASLAAAMLRSEGIPCKLITGYVGEETYHAWNSFYVESEGWITVEIRAKADEWQRVDITFAAGGMPAGEIQNDSEYTTRFTY</sequence>
<dbReference type="SUPFAM" id="SSF54001">
    <property type="entry name" value="Cysteine proteinases"/>
    <property type="match status" value="1"/>
</dbReference>
<gene>
    <name evidence="3" type="ORF">LKD31_08790</name>
</gene>
<reference evidence="3" key="1">
    <citation type="submission" date="2021-10" db="EMBL/GenBank/DDBJ databases">
        <title>Anaerobic single-cell dispensing facilitates the cultivation of human gut bacteria.</title>
        <authorList>
            <person name="Afrizal A."/>
        </authorList>
    </citation>
    <scope>NUCLEOTIDE SEQUENCE</scope>
    <source>
        <strain evidence="3">CLA-AA-H250</strain>
    </source>
</reference>
<dbReference type="Gene3D" id="3.10.620.30">
    <property type="match status" value="1"/>
</dbReference>
<proteinExistence type="predicted"/>
<name>A0AAE3AKJ8_9FIRM</name>
<dbReference type="EMBL" id="JAJEQC010000008">
    <property type="protein sequence ID" value="MCC2137112.1"/>
    <property type="molecule type" value="Genomic_DNA"/>
</dbReference>
<evidence type="ECO:0000313" key="4">
    <source>
        <dbReference type="Proteomes" id="UP001199424"/>
    </source>
</evidence>
<feature type="signal peptide" evidence="1">
    <location>
        <begin position="1"/>
        <end position="22"/>
    </location>
</feature>
<dbReference type="AlphaFoldDB" id="A0AAE3AKJ8"/>
<dbReference type="RefSeq" id="WP_308449408.1">
    <property type="nucleotide sequence ID" value="NZ_JAJEQC010000008.1"/>
</dbReference>
<feature type="domain" description="Transglutaminase-like" evidence="2">
    <location>
        <begin position="219"/>
        <end position="277"/>
    </location>
</feature>
<feature type="chain" id="PRO_5042236717" evidence="1">
    <location>
        <begin position="23"/>
        <end position="311"/>
    </location>
</feature>
<dbReference type="SMART" id="SM00460">
    <property type="entry name" value="TGc"/>
    <property type="match status" value="1"/>
</dbReference>
<evidence type="ECO:0000256" key="1">
    <source>
        <dbReference type="SAM" id="SignalP"/>
    </source>
</evidence>
<comment type="caution">
    <text evidence="3">The sequence shown here is derived from an EMBL/GenBank/DDBJ whole genome shotgun (WGS) entry which is preliminary data.</text>
</comment>
<dbReference type="Proteomes" id="UP001199424">
    <property type="component" value="Unassembled WGS sequence"/>
</dbReference>
<accession>A0AAE3AKJ8</accession>
<evidence type="ECO:0000259" key="2">
    <source>
        <dbReference type="SMART" id="SM00460"/>
    </source>
</evidence>
<organism evidence="3 4">
    <name type="scientific">Hominenteromicrobium mulieris</name>
    <dbReference type="NCBI Taxonomy" id="2885357"/>
    <lineage>
        <taxon>Bacteria</taxon>
        <taxon>Bacillati</taxon>
        <taxon>Bacillota</taxon>
        <taxon>Clostridia</taxon>
        <taxon>Eubacteriales</taxon>
        <taxon>Oscillospiraceae</taxon>
        <taxon>Hominenteromicrobium</taxon>
    </lineage>
</organism>
<dbReference type="PANTHER" id="PTHR33490">
    <property type="entry name" value="BLR5614 PROTEIN-RELATED"/>
    <property type="match status" value="1"/>
</dbReference>
<dbReference type="InterPro" id="IPR002931">
    <property type="entry name" value="Transglutaminase-like"/>
</dbReference>
<keyword evidence="4" id="KW-1185">Reference proteome</keyword>